<dbReference type="EMBL" id="BGZK01000150">
    <property type="protein sequence ID" value="GBP23405.1"/>
    <property type="molecule type" value="Genomic_DNA"/>
</dbReference>
<evidence type="ECO:0000313" key="3">
    <source>
        <dbReference type="Proteomes" id="UP000299102"/>
    </source>
</evidence>
<reference evidence="2 3" key="1">
    <citation type="journal article" date="2019" name="Commun. Biol.">
        <title>The bagworm genome reveals a unique fibroin gene that provides high tensile strength.</title>
        <authorList>
            <person name="Kono N."/>
            <person name="Nakamura H."/>
            <person name="Ohtoshi R."/>
            <person name="Tomita M."/>
            <person name="Numata K."/>
            <person name="Arakawa K."/>
        </authorList>
    </citation>
    <scope>NUCLEOTIDE SEQUENCE [LARGE SCALE GENOMIC DNA]</scope>
</reference>
<keyword evidence="3" id="KW-1185">Reference proteome</keyword>
<protein>
    <submittedName>
        <fullName evidence="2">Uncharacterized protein</fullName>
    </submittedName>
</protein>
<evidence type="ECO:0000256" key="1">
    <source>
        <dbReference type="SAM" id="MobiDB-lite"/>
    </source>
</evidence>
<accession>A0A4C1UAG6</accession>
<dbReference type="AlphaFoldDB" id="A0A4C1UAG6"/>
<comment type="caution">
    <text evidence="2">The sequence shown here is derived from an EMBL/GenBank/DDBJ whole genome shotgun (WGS) entry which is preliminary data.</text>
</comment>
<name>A0A4C1UAG6_EUMVA</name>
<proteinExistence type="predicted"/>
<dbReference type="Proteomes" id="UP000299102">
    <property type="component" value="Unassembled WGS sequence"/>
</dbReference>
<evidence type="ECO:0000313" key="2">
    <source>
        <dbReference type="EMBL" id="GBP23405.1"/>
    </source>
</evidence>
<organism evidence="2 3">
    <name type="scientific">Eumeta variegata</name>
    <name type="common">Bagworm moth</name>
    <name type="synonym">Eumeta japonica</name>
    <dbReference type="NCBI Taxonomy" id="151549"/>
    <lineage>
        <taxon>Eukaryota</taxon>
        <taxon>Metazoa</taxon>
        <taxon>Ecdysozoa</taxon>
        <taxon>Arthropoda</taxon>
        <taxon>Hexapoda</taxon>
        <taxon>Insecta</taxon>
        <taxon>Pterygota</taxon>
        <taxon>Neoptera</taxon>
        <taxon>Endopterygota</taxon>
        <taxon>Lepidoptera</taxon>
        <taxon>Glossata</taxon>
        <taxon>Ditrysia</taxon>
        <taxon>Tineoidea</taxon>
        <taxon>Psychidae</taxon>
        <taxon>Oiketicinae</taxon>
        <taxon>Eumeta</taxon>
    </lineage>
</organism>
<gene>
    <name evidence="2" type="ORF">EVAR_22264_1</name>
</gene>
<sequence>MDDFRDDGRPSRPCYLMVMHFKNPAPVTAQSTINRSMSESSGGPLSTLASNTTQPPSISFSPLHQFTPSSIRYPIMNLYSYSRGLILPLPGHNSVQPFSVLDPGAYNLADLSGLMRFVVRFLPHQDAKRDVDRKRCTRLKGRMPALGGGQVVEFSITMTSHNKTHDMHDIHCSFCTA</sequence>
<feature type="region of interest" description="Disordered" evidence="1">
    <location>
        <begin position="35"/>
        <end position="54"/>
    </location>
</feature>